<feature type="compositionally biased region" description="Basic and acidic residues" evidence="2">
    <location>
        <begin position="4867"/>
        <end position="4883"/>
    </location>
</feature>
<evidence type="ECO:0000256" key="2">
    <source>
        <dbReference type="SAM" id="MobiDB-lite"/>
    </source>
</evidence>
<proteinExistence type="predicted"/>
<feature type="compositionally biased region" description="Basic and acidic residues" evidence="2">
    <location>
        <begin position="3061"/>
        <end position="3071"/>
    </location>
</feature>
<feature type="region of interest" description="Disordered" evidence="2">
    <location>
        <begin position="1491"/>
        <end position="1525"/>
    </location>
</feature>
<feature type="compositionally biased region" description="Basic and acidic residues" evidence="2">
    <location>
        <begin position="4422"/>
        <end position="4431"/>
    </location>
</feature>
<feature type="compositionally biased region" description="Basic and acidic residues" evidence="2">
    <location>
        <begin position="6187"/>
        <end position="6196"/>
    </location>
</feature>
<accession>A0A365N392</accession>
<feature type="region of interest" description="Disordered" evidence="2">
    <location>
        <begin position="1738"/>
        <end position="1810"/>
    </location>
</feature>
<dbReference type="PANTHER" id="PTHR40641:SF2">
    <property type="entry name" value="INVOLUCRIN REPEAT PROTEIN"/>
    <property type="match status" value="1"/>
</dbReference>
<dbReference type="GO" id="GO:0005506">
    <property type="term" value="F:iron ion binding"/>
    <property type="evidence" value="ECO:0007669"/>
    <property type="project" value="InterPro"/>
</dbReference>
<feature type="compositionally biased region" description="Basic residues" evidence="2">
    <location>
        <begin position="4043"/>
        <end position="4053"/>
    </location>
</feature>
<feature type="compositionally biased region" description="Polar residues" evidence="2">
    <location>
        <begin position="4197"/>
        <end position="4216"/>
    </location>
</feature>
<feature type="compositionally biased region" description="Basic and acidic residues" evidence="2">
    <location>
        <begin position="2318"/>
        <end position="2337"/>
    </location>
</feature>
<feature type="compositionally biased region" description="Basic and acidic residues" evidence="2">
    <location>
        <begin position="4473"/>
        <end position="4488"/>
    </location>
</feature>
<dbReference type="PRINTS" id="PR00463">
    <property type="entry name" value="EP450I"/>
</dbReference>
<feature type="compositionally biased region" description="Basic and acidic residues" evidence="2">
    <location>
        <begin position="3616"/>
        <end position="3631"/>
    </location>
</feature>
<feature type="region of interest" description="Disordered" evidence="2">
    <location>
        <begin position="4722"/>
        <end position="4745"/>
    </location>
</feature>
<reference evidence="4 5" key="1">
    <citation type="submission" date="2017-12" db="EMBL/GenBank/DDBJ databases">
        <title>Genome sequence of the mycotoxigenic crop pathogen Fusarium proliferatum, strain ITEM 2341 from Date Palm.</title>
        <authorList>
            <person name="Almiman B.F."/>
            <person name="Shittu T.A."/>
            <person name="Muthumeenakshi S."/>
            <person name="Baroncelli R."/>
            <person name="Sreenivasaprasada S."/>
        </authorList>
    </citation>
    <scope>NUCLEOTIDE SEQUENCE [LARGE SCALE GENOMIC DNA]</scope>
    <source>
        <strain evidence="4 5">ITEM 2341</strain>
    </source>
</reference>
<organism evidence="4 5">
    <name type="scientific">Gibberella intermedia</name>
    <name type="common">Bulb rot disease fungus</name>
    <name type="synonym">Fusarium proliferatum</name>
    <dbReference type="NCBI Taxonomy" id="948311"/>
    <lineage>
        <taxon>Eukaryota</taxon>
        <taxon>Fungi</taxon>
        <taxon>Dikarya</taxon>
        <taxon>Ascomycota</taxon>
        <taxon>Pezizomycotina</taxon>
        <taxon>Sordariomycetes</taxon>
        <taxon>Hypocreomycetidae</taxon>
        <taxon>Hypocreales</taxon>
        <taxon>Nectriaceae</taxon>
        <taxon>Fusarium</taxon>
        <taxon>Fusarium fujikuroi species complex</taxon>
    </lineage>
</organism>
<feature type="region of interest" description="Disordered" evidence="2">
    <location>
        <begin position="2481"/>
        <end position="2519"/>
    </location>
</feature>
<feature type="compositionally biased region" description="Basic and acidic residues" evidence="2">
    <location>
        <begin position="6076"/>
        <end position="6087"/>
    </location>
</feature>
<feature type="compositionally biased region" description="Polar residues" evidence="2">
    <location>
        <begin position="4643"/>
        <end position="4652"/>
    </location>
</feature>
<feature type="compositionally biased region" description="Basic residues" evidence="2">
    <location>
        <begin position="2957"/>
        <end position="2966"/>
    </location>
</feature>
<feature type="compositionally biased region" description="Basic and acidic residues" evidence="2">
    <location>
        <begin position="6501"/>
        <end position="6510"/>
    </location>
</feature>
<feature type="region of interest" description="Disordered" evidence="2">
    <location>
        <begin position="2538"/>
        <end position="2582"/>
    </location>
</feature>
<feature type="region of interest" description="Disordered" evidence="2">
    <location>
        <begin position="929"/>
        <end position="974"/>
    </location>
</feature>
<feature type="region of interest" description="Disordered" evidence="2">
    <location>
        <begin position="5798"/>
        <end position="6202"/>
    </location>
</feature>
<feature type="region of interest" description="Disordered" evidence="2">
    <location>
        <begin position="1005"/>
        <end position="1032"/>
    </location>
</feature>
<feature type="compositionally biased region" description="Basic and acidic residues" evidence="2">
    <location>
        <begin position="5252"/>
        <end position="5267"/>
    </location>
</feature>
<feature type="compositionally biased region" description="Basic and acidic residues" evidence="2">
    <location>
        <begin position="2106"/>
        <end position="2125"/>
    </location>
</feature>
<feature type="transmembrane region" description="Helical" evidence="3">
    <location>
        <begin position="38"/>
        <end position="57"/>
    </location>
</feature>
<feature type="compositionally biased region" description="Polar residues" evidence="2">
    <location>
        <begin position="4919"/>
        <end position="4944"/>
    </location>
</feature>
<feature type="compositionally biased region" description="Basic residues" evidence="2">
    <location>
        <begin position="3540"/>
        <end position="3553"/>
    </location>
</feature>
<feature type="compositionally biased region" description="Basic and acidic residues" evidence="2">
    <location>
        <begin position="1426"/>
        <end position="1474"/>
    </location>
</feature>
<evidence type="ECO:0000313" key="4">
    <source>
        <dbReference type="EMBL" id="RBA15280.1"/>
    </source>
</evidence>
<feature type="compositionally biased region" description="Polar residues" evidence="2">
    <location>
        <begin position="1637"/>
        <end position="1647"/>
    </location>
</feature>
<feature type="compositionally biased region" description="Polar residues" evidence="2">
    <location>
        <begin position="3269"/>
        <end position="3279"/>
    </location>
</feature>
<feature type="compositionally biased region" description="Basic and acidic residues" evidence="2">
    <location>
        <begin position="3172"/>
        <end position="3182"/>
    </location>
</feature>
<feature type="compositionally biased region" description="Basic residues" evidence="2">
    <location>
        <begin position="5866"/>
        <end position="5876"/>
    </location>
</feature>
<feature type="compositionally biased region" description="Basic and acidic residues" evidence="2">
    <location>
        <begin position="1282"/>
        <end position="1304"/>
    </location>
</feature>
<dbReference type="GO" id="GO:0016705">
    <property type="term" value="F:oxidoreductase activity, acting on paired donors, with incorporation or reduction of molecular oxygen"/>
    <property type="evidence" value="ECO:0007669"/>
    <property type="project" value="InterPro"/>
</dbReference>
<feature type="compositionally biased region" description="Basic and acidic residues" evidence="2">
    <location>
        <begin position="3445"/>
        <end position="3460"/>
    </location>
</feature>
<feature type="compositionally biased region" description="Low complexity" evidence="2">
    <location>
        <begin position="1153"/>
        <end position="1174"/>
    </location>
</feature>
<dbReference type="CDD" id="cd11069">
    <property type="entry name" value="CYP_FUM15-like"/>
    <property type="match status" value="1"/>
</dbReference>
<feature type="compositionally biased region" description="Polar residues" evidence="2">
    <location>
        <begin position="4730"/>
        <end position="4740"/>
    </location>
</feature>
<protein>
    <submittedName>
        <fullName evidence="4">Uncharacterized protein</fullName>
    </submittedName>
</protein>
<feature type="compositionally biased region" description="Basic and acidic residues" evidence="2">
    <location>
        <begin position="1341"/>
        <end position="1353"/>
    </location>
</feature>
<feature type="compositionally biased region" description="Polar residues" evidence="2">
    <location>
        <begin position="3350"/>
        <end position="3363"/>
    </location>
</feature>
<feature type="compositionally biased region" description="Basic and acidic residues" evidence="2">
    <location>
        <begin position="1904"/>
        <end position="1919"/>
    </location>
</feature>
<feature type="compositionally biased region" description="Acidic residues" evidence="2">
    <location>
        <begin position="3189"/>
        <end position="3198"/>
    </location>
</feature>
<feature type="region of interest" description="Disordered" evidence="2">
    <location>
        <begin position="1061"/>
        <end position="1313"/>
    </location>
</feature>
<dbReference type="PANTHER" id="PTHR40641">
    <property type="entry name" value="INVOLUCRIN REPEAT PROTEIN (AFU_ORTHOLOGUE AFUA_2G08060)"/>
    <property type="match status" value="1"/>
</dbReference>
<comment type="caution">
    <text evidence="4">The sequence shown here is derived from an EMBL/GenBank/DDBJ whole genome shotgun (WGS) entry which is preliminary data.</text>
</comment>
<dbReference type="Gene3D" id="1.10.630.10">
    <property type="entry name" value="Cytochrome P450"/>
    <property type="match status" value="1"/>
</dbReference>
<feature type="compositionally biased region" description="Basic and acidic residues" evidence="2">
    <location>
        <begin position="893"/>
        <end position="904"/>
    </location>
</feature>
<feature type="compositionally biased region" description="Basic and acidic residues" evidence="2">
    <location>
        <begin position="6419"/>
        <end position="6436"/>
    </location>
</feature>
<feature type="region of interest" description="Disordered" evidence="2">
    <location>
        <begin position="3420"/>
        <end position="3463"/>
    </location>
</feature>
<feature type="region of interest" description="Disordered" evidence="2">
    <location>
        <begin position="5127"/>
        <end position="5166"/>
    </location>
</feature>
<feature type="region of interest" description="Disordered" evidence="2">
    <location>
        <begin position="561"/>
        <end position="581"/>
    </location>
</feature>
<evidence type="ECO:0000313" key="5">
    <source>
        <dbReference type="Proteomes" id="UP000251714"/>
    </source>
</evidence>
<keyword evidence="3" id="KW-0472">Membrane</keyword>
<feature type="compositionally biased region" description="Basic and acidic residues" evidence="2">
    <location>
        <begin position="6525"/>
        <end position="6545"/>
    </location>
</feature>
<feature type="compositionally biased region" description="Polar residues" evidence="2">
    <location>
        <begin position="5758"/>
        <end position="5774"/>
    </location>
</feature>
<feature type="compositionally biased region" description="Low complexity" evidence="2">
    <location>
        <begin position="3006"/>
        <end position="3026"/>
    </location>
</feature>
<evidence type="ECO:0000256" key="3">
    <source>
        <dbReference type="SAM" id="Phobius"/>
    </source>
</evidence>
<feature type="binding site" description="axial binding residue" evidence="1">
    <location>
        <position position="487"/>
    </location>
    <ligand>
        <name>heme</name>
        <dbReference type="ChEBI" id="CHEBI:30413"/>
    </ligand>
    <ligandPart>
        <name>Fe</name>
        <dbReference type="ChEBI" id="CHEBI:18248"/>
    </ligandPart>
</feature>
<feature type="compositionally biased region" description="Basic and acidic residues" evidence="2">
    <location>
        <begin position="1513"/>
        <end position="1525"/>
    </location>
</feature>
<feature type="region of interest" description="Disordered" evidence="2">
    <location>
        <begin position="2308"/>
        <end position="2465"/>
    </location>
</feature>
<feature type="region of interest" description="Disordered" evidence="2">
    <location>
        <begin position="3048"/>
        <end position="3233"/>
    </location>
</feature>
<feature type="compositionally biased region" description="Basic residues" evidence="2">
    <location>
        <begin position="3093"/>
        <end position="3103"/>
    </location>
</feature>
<feature type="region of interest" description="Disordered" evidence="2">
    <location>
        <begin position="3491"/>
        <end position="3850"/>
    </location>
</feature>
<feature type="compositionally biased region" description="Basic and acidic residues" evidence="2">
    <location>
        <begin position="1175"/>
        <end position="1274"/>
    </location>
</feature>
<feature type="region of interest" description="Disordered" evidence="2">
    <location>
        <begin position="4768"/>
        <end position="4850"/>
    </location>
</feature>
<feature type="compositionally biased region" description="Basic and acidic residues" evidence="2">
    <location>
        <begin position="1691"/>
        <end position="1707"/>
    </location>
</feature>
<feature type="compositionally biased region" description="Basic and acidic residues" evidence="2">
    <location>
        <begin position="2190"/>
        <end position="2209"/>
    </location>
</feature>
<dbReference type="InterPro" id="IPR053268">
    <property type="entry name" value="Woronin_anchor"/>
</dbReference>
<feature type="compositionally biased region" description="Basic and acidic residues" evidence="2">
    <location>
        <begin position="3689"/>
        <end position="3740"/>
    </location>
</feature>
<feature type="region of interest" description="Disordered" evidence="2">
    <location>
        <begin position="1634"/>
        <end position="1726"/>
    </location>
</feature>
<feature type="region of interest" description="Disordered" evidence="2">
    <location>
        <begin position="6620"/>
        <end position="6706"/>
    </location>
</feature>
<feature type="compositionally biased region" description="Basic and acidic residues" evidence="2">
    <location>
        <begin position="1554"/>
        <end position="1565"/>
    </location>
</feature>
<feature type="region of interest" description="Disordered" evidence="2">
    <location>
        <begin position="3252"/>
        <end position="3364"/>
    </location>
</feature>
<feature type="compositionally biased region" description="Low complexity" evidence="2">
    <location>
        <begin position="4547"/>
        <end position="4557"/>
    </location>
</feature>
<feature type="region of interest" description="Disordered" evidence="2">
    <location>
        <begin position="1543"/>
        <end position="1589"/>
    </location>
</feature>
<feature type="compositionally biased region" description="Low complexity" evidence="2">
    <location>
        <begin position="5616"/>
        <end position="5628"/>
    </location>
</feature>
<dbReference type="InterPro" id="IPR001128">
    <property type="entry name" value="Cyt_P450"/>
</dbReference>
<feature type="region of interest" description="Disordered" evidence="2">
    <location>
        <begin position="5459"/>
        <end position="5529"/>
    </location>
</feature>
<feature type="compositionally biased region" description="Basic and acidic residues" evidence="2">
    <location>
        <begin position="4167"/>
        <end position="4177"/>
    </location>
</feature>
<feature type="compositionally biased region" description="Basic and acidic residues" evidence="2">
    <location>
        <begin position="3946"/>
        <end position="3964"/>
    </location>
</feature>
<feature type="compositionally biased region" description="Polar residues" evidence="2">
    <location>
        <begin position="4261"/>
        <end position="4271"/>
    </location>
</feature>
<feature type="compositionally biased region" description="Low complexity" evidence="2">
    <location>
        <begin position="6409"/>
        <end position="6418"/>
    </location>
</feature>
<feature type="compositionally biased region" description="Polar residues" evidence="2">
    <location>
        <begin position="6718"/>
        <end position="6733"/>
    </location>
</feature>
<feature type="region of interest" description="Disordered" evidence="2">
    <location>
        <begin position="1822"/>
        <end position="2032"/>
    </location>
</feature>
<feature type="compositionally biased region" description="Low complexity" evidence="2">
    <location>
        <begin position="4596"/>
        <end position="4608"/>
    </location>
</feature>
<feature type="compositionally biased region" description="Basic and acidic residues" evidence="2">
    <location>
        <begin position="5502"/>
        <end position="5516"/>
    </location>
</feature>
<keyword evidence="3" id="KW-0812">Transmembrane</keyword>
<feature type="region of interest" description="Disordered" evidence="2">
    <location>
        <begin position="6718"/>
        <end position="6772"/>
    </location>
</feature>
<feature type="compositionally biased region" description="Polar residues" evidence="2">
    <location>
        <begin position="6643"/>
        <end position="6656"/>
    </location>
</feature>
<feature type="compositionally biased region" description="Basic and acidic residues" evidence="2">
    <location>
        <begin position="1931"/>
        <end position="1943"/>
    </location>
</feature>
<feature type="compositionally biased region" description="Polar residues" evidence="2">
    <location>
        <begin position="2442"/>
        <end position="2451"/>
    </location>
</feature>
<feature type="compositionally biased region" description="Polar residues" evidence="2">
    <location>
        <begin position="3642"/>
        <end position="3664"/>
    </location>
</feature>
<feature type="compositionally biased region" description="Basic and acidic residues" evidence="2">
    <location>
        <begin position="1127"/>
        <end position="1148"/>
    </location>
</feature>
<feature type="compositionally biased region" description="Acidic residues" evidence="2">
    <location>
        <begin position="949"/>
        <end position="965"/>
    </location>
</feature>
<feature type="compositionally biased region" description="Basic and acidic residues" evidence="2">
    <location>
        <begin position="1087"/>
        <end position="1103"/>
    </location>
</feature>
<feature type="compositionally biased region" description="Polar residues" evidence="2">
    <location>
        <begin position="2926"/>
        <end position="2942"/>
    </location>
</feature>
<feature type="compositionally biased region" description="Basic and acidic residues" evidence="2">
    <location>
        <begin position="4439"/>
        <end position="4457"/>
    </location>
</feature>
<feature type="region of interest" description="Disordered" evidence="2">
    <location>
        <begin position="4862"/>
        <end position="4999"/>
    </location>
</feature>
<feature type="compositionally biased region" description="Basic residues" evidence="2">
    <location>
        <begin position="4302"/>
        <end position="4315"/>
    </location>
</feature>
<feature type="compositionally biased region" description="Basic and acidic residues" evidence="2">
    <location>
        <begin position="2059"/>
        <end position="2073"/>
    </location>
</feature>
<feature type="region of interest" description="Disordered" evidence="2">
    <location>
        <begin position="2049"/>
        <end position="2292"/>
    </location>
</feature>
<feature type="compositionally biased region" description="Basic and acidic residues" evidence="2">
    <location>
        <begin position="4978"/>
        <end position="4988"/>
    </location>
</feature>
<feature type="compositionally biased region" description="Basic and acidic residues" evidence="2">
    <location>
        <begin position="5067"/>
        <end position="5090"/>
    </location>
</feature>
<name>A0A365N392_GIBIN</name>
<feature type="compositionally biased region" description="Basic and acidic residues" evidence="2">
    <location>
        <begin position="6270"/>
        <end position="6330"/>
    </location>
</feature>
<feature type="region of interest" description="Disordered" evidence="2">
    <location>
        <begin position="5180"/>
        <end position="5356"/>
    </location>
</feature>
<dbReference type="PRINTS" id="PR00385">
    <property type="entry name" value="P450"/>
</dbReference>
<feature type="region of interest" description="Disordered" evidence="2">
    <location>
        <begin position="1389"/>
        <end position="1474"/>
    </location>
</feature>
<dbReference type="GO" id="GO:0004497">
    <property type="term" value="F:monooxygenase activity"/>
    <property type="evidence" value="ECO:0007669"/>
    <property type="project" value="InterPro"/>
</dbReference>
<feature type="compositionally biased region" description="Basic residues" evidence="2">
    <location>
        <begin position="5181"/>
        <end position="5191"/>
    </location>
</feature>
<feature type="compositionally biased region" description="Polar residues" evidence="2">
    <location>
        <begin position="561"/>
        <end position="574"/>
    </location>
</feature>
<feature type="compositionally biased region" description="Polar residues" evidence="2">
    <location>
        <begin position="6023"/>
        <end position="6033"/>
    </location>
</feature>
<keyword evidence="1" id="KW-0408">Iron</keyword>
<feature type="compositionally biased region" description="Basic and acidic residues" evidence="2">
    <location>
        <begin position="6227"/>
        <end position="6256"/>
    </location>
</feature>
<feature type="region of interest" description="Disordered" evidence="2">
    <location>
        <begin position="5545"/>
        <end position="5633"/>
    </location>
</feature>
<feature type="compositionally biased region" description="Basic and acidic residues" evidence="2">
    <location>
        <begin position="5281"/>
        <end position="5290"/>
    </location>
</feature>
<dbReference type="InterPro" id="IPR036396">
    <property type="entry name" value="Cyt_P450_sf"/>
</dbReference>
<feature type="compositionally biased region" description="Polar residues" evidence="2">
    <location>
        <begin position="6257"/>
        <end position="6267"/>
    </location>
</feature>
<feature type="compositionally biased region" description="Basic and acidic residues" evidence="2">
    <location>
        <begin position="2250"/>
        <end position="2266"/>
    </location>
</feature>
<feature type="region of interest" description="Disordered" evidence="2">
    <location>
        <begin position="4528"/>
        <end position="4655"/>
    </location>
</feature>
<feature type="compositionally biased region" description="Polar residues" evidence="2">
    <location>
        <begin position="5966"/>
        <end position="5982"/>
    </location>
</feature>
<keyword evidence="1" id="KW-0349">Heme</keyword>
<feature type="region of interest" description="Disordered" evidence="2">
    <location>
        <begin position="6227"/>
        <end position="6598"/>
    </location>
</feature>
<feature type="compositionally biased region" description="Basic and acidic residues" evidence="2">
    <location>
        <begin position="3104"/>
        <end position="3116"/>
    </location>
</feature>
<feature type="compositionally biased region" description="Polar residues" evidence="2">
    <location>
        <begin position="4840"/>
        <end position="4849"/>
    </location>
</feature>
<feature type="region of interest" description="Disordered" evidence="2">
    <location>
        <begin position="5729"/>
        <end position="5784"/>
    </location>
</feature>
<feature type="region of interest" description="Disordered" evidence="2">
    <location>
        <begin position="2926"/>
        <end position="3036"/>
    </location>
</feature>
<feature type="compositionally biased region" description="Polar residues" evidence="2">
    <location>
        <begin position="6052"/>
        <end position="6075"/>
    </location>
</feature>
<feature type="compositionally biased region" description="Basic and acidic residues" evidence="2">
    <location>
        <begin position="2383"/>
        <end position="2400"/>
    </location>
</feature>
<comment type="cofactor">
    <cofactor evidence="1">
        <name>heme</name>
        <dbReference type="ChEBI" id="CHEBI:30413"/>
    </cofactor>
</comment>
<feature type="region of interest" description="Disordered" evidence="2">
    <location>
        <begin position="3909"/>
        <end position="4077"/>
    </location>
</feature>
<feature type="compositionally biased region" description="Polar residues" evidence="2">
    <location>
        <begin position="5885"/>
        <end position="5896"/>
    </location>
</feature>
<gene>
    <name evidence="4" type="ORF">FPRO05_12760</name>
</gene>
<dbReference type="EMBL" id="PKMI01000023">
    <property type="protein sequence ID" value="RBA15280.1"/>
    <property type="molecule type" value="Genomic_DNA"/>
</dbReference>
<feature type="compositionally biased region" description="Basic and acidic residues" evidence="2">
    <location>
        <begin position="5775"/>
        <end position="5784"/>
    </location>
</feature>
<dbReference type="Proteomes" id="UP000251714">
    <property type="component" value="Unassembled WGS sequence"/>
</dbReference>
<feature type="compositionally biased region" description="Basic and acidic residues" evidence="2">
    <location>
        <begin position="6124"/>
        <end position="6150"/>
    </location>
</feature>
<feature type="compositionally biased region" description="Basic residues" evidence="2">
    <location>
        <begin position="791"/>
        <end position="803"/>
    </location>
</feature>
<feature type="compositionally biased region" description="Basic and acidic residues" evidence="2">
    <location>
        <begin position="2132"/>
        <end position="2141"/>
    </location>
</feature>
<dbReference type="SUPFAM" id="SSF48264">
    <property type="entry name" value="Cytochrome P450"/>
    <property type="match status" value="1"/>
</dbReference>
<feature type="compositionally biased region" description="Basic and acidic residues" evidence="2">
    <location>
        <begin position="6678"/>
        <end position="6687"/>
    </location>
</feature>
<keyword evidence="3" id="KW-1133">Transmembrane helix</keyword>
<feature type="compositionally biased region" description="Polar residues" evidence="2">
    <location>
        <begin position="5136"/>
        <end position="5149"/>
    </location>
</feature>
<feature type="compositionally biased region" description="Pro residues" evidence="2">
    <location>
        <begin position="1788"/>
        <end position="1801"/>
    </location>
</feature>
<feature type="region of interest" description="Disordered" evidence="2">
    <location>
        <begin position="5682"/>
        <end position="5717"/>
    </location>
</feature>
<dbReference type="FunFam" id="1.10.630.10:FF:000051">
    <property type="entry name" value="Cytochrome P450 monooxygenase (Fum15)"/>
    <property type="match status" value="1"/>
</dbReference>
<feature type="compositionally biased region" description="Basic and acidic residues" evidence="2">
    <location>
        <begin position="3810"/>
        <end position="3826"/>
    </location>
</feature>
<feature type="compositionally biased region" description="Basic and acidic residues" evidence="2">
    <location>
        <begin position="4357"/>
        <end position="4376"/>
    </location>
</feature>
<feature type="region of interest" description="Disordered" evidence="2">
    <location>
        <begin position="787"/>
        <end position="913"/>
    </location>
</feature>
<feature type="compositionally biased region" description="Polar residues" evidence="2">
    <location>
        <begin position="830"/>
        <end position="842"/>
    </location>
</feature>
<feature type="compositionally biased region" description="Polar residues" evidence="2">
    <location>
        <begin position="4567"/>
        <end position="4579"/>
    </location>
</feature>
<dbReference type="GO" id="GO:0020037">
    <property type="term" value="F:heme binding"/>
    <property type="evidence" value="ECO:0007669"/>
    <property type="project" value="InterPro"/>
</dbReference>
<feature type="compositionally biased region" description="Basic and acidic residues" evidence="2">
    <location>
        <begin position="3665"/>
        <end position="3681"/>
    </location>
</feature>
<feature type="compositionally biased region" description="Basic and acidic residues" evidence="2">
    <location>
        <begin position="1763"/>
        <end position="1786"/>
    </location>
</feature>
<feature type="compositionally biased region" description="Basic residues" evidence="2">
    <location>
        <begin position="4156"/>
        <end position="4166"/>
    </location>
</feature>
<feature type="compositionally biased region" description="Basic and acidic residues" evidence="2">
    <location>
        <begin position="1019"/>
        <end position="1028"/>
    </location>
</feature>
<sequence>MGLPWELITAFAATGTLSLAWAQNSWARLQLLGHFTEFWFASLAVWGIWAVWIYPLFVSPLRHLPGPSGNHWFMGQAQKIMAEPSGVPMREWASEIPNDGLLCYRGFFNQERVMVCSPKALAEVLSTNSYAFPKPSHFRWSIGRILGIGILLAEGEEHKMQRRSLTPAFAFRHIKNLYPVFWSKAREVTRTMVAEFGGEGEVHVEISSWASRATLDIIGLAGMGRDFGAIQDPQNTLAQTYKQIFKPSRQAQVLAFIGMIIPMQFITKLPFRRNEDIAKAATDIRAVCRDLIREKKAKIANKEQADVDILSVALESGGFTDENLVDQLMTFLAAGHETTASAMTWAIYMLSKHSDIQSRLRDEVREHLPSVDSDVDITSLDIDRMPYLNAVCSEVLRYYAPVPLTMRDAAYDTTILGHSIPRGTRVVIVPWATHFDTELWGHDAGQFKPERWLPSGGESGSADRKAASGGASSNYAFLTFLHGPRSCIGSSFARAEFACLLAAWIGRFEFTLANPEEVDEKKVEIRGGITARPAKDAHDVRPSVTNLEVVSYNMPFRSGNTRLTIKSNGSSPSPEDQIKSKTRNNPHLFYFSLTNDVRPQPPPVLRAAADGPMKAGNELPKTKHHQNITLRTPSTNLATLVDRKPAQCSETIALGTPRDLAAGGTSLATAIREIREIRVSNHRCHRNNNHNIPNNQTRKCISNTLSNEHMTLNVMNSPLCINSHRSIRNFHHLPSNINNRNAIPARRLSRVFSSSSDTSTSLLDISRYKDTKQFGGVFGTFFKAPSDRVKQRLHRKKKQKRRVLYFGNSSSSSVNSDLAYGQGYVRQPKSRTLSPRSQSRASGQGYAFSPGHGPSQGHRRRSSGGSDRASRPTPRKKTADEEIMALGQQLSDLARRSKEDEQRLSSRGSGKGKAAALGLAAGAAMASGYGRQKHGSRGLGSSKQRVDTSDDDSDWEDASDDESSSSDDAASAADSELAYGIVGESIKPAAGAAAAAGTAVATHALPGSIRPSGQSPVFDPRRHGDRGSIVDPRLFGPYNSLRGSINTPCGFRDEEQAAAYRRDSASLETGGPIQMRDVYPVPISDPYRFDRGQFPMSDRRQDSSTRPAPVPLQQPVPKQAVSSKVYNAEKFDDTNRREPRQRKSELPDGKSWAGVATAGLAAAAVGTAMVSSASSRKDNSENRDGRKHDRADRDRREQKRIDLERQKALEAEEQKLKELEHQKAQELERQKVQDPERQRLDWEQRLAHHTQRQETLEDERERNVKWERDYRGSDPEPIFPKYNDERKSSRRYDHDDTPTDRMEKNVGVVDVPQRDQGEVEAFHIESGPEFKVLREPVVQADDSKRDATQDGRDLPLPVGAGHRPLSNSTQPVHETIDPFQYQVADDAFTVSQRTTPGRPLTPNVVTIEREPNFDDSPPSSSAADARLSRRDSFEIERMVDEYRRETHDPAQRRDTQDDHEFEEDERKAKSILDEAKHATIPVAAAAIASAVAVEHERSQEHGHRRYPNNRSQDSSRDRKDTVQEEADRFYREACIARKIASDELRSRSASPERSVVDKWQEDKNDPFTIVTPPIMEDKHSDNNMFDGPDADVKIDNKIYPREERHFRNLGDNSSALVLRSREPSRERPVLNLIYPTPATSRQHTPAPQAQGVRQAGDEVPSPDDVSIGPKGEIISASELVSVPKSVSWGENETKSFEVDTPENRSDSDNYFPTDKSPDKPRPKLNKASRWGILAAALAGSSAEPHNEPDFVVSSKTPDIPRSFPDEASRDISVHRVEDVSGDDTIHEPPVPGPKPPSPHPQQMPGGFADDFEFAATLAAGLKDTGFNPDIVIDDPSYSRRDSPPGVQEANGDSHGSTNGNSWYKRPSAEGIPEPKNDNIPKLLPEQGFVLGEIETPQETPFIRYEGEHDIKPDSPKPEDVPLPQDSSETSKLSKREPRKRDKSNVVVVQDDGKIVNIKTEPPPSREVGEEVWEDTTRKRGKKDRKGRDSDDMGPSTSSTNHYASDAPASDTRSDHESEPKNTLAEYDRSQSFNAVDIAKVAVPALALGALASSSSRKTPSRDIRSQDEQDAPRKSHKPWNDDDYYYDDDGSRVSAPVRPSHHRHSSRELSSRDVRSDDEREDHRYSSKHRKDRDSRDDATYRDSSTLDPTDRSNDSPTRSLAASEISVGSSSSKRSKRSKRRSGAEEDFGDSRESPSDRRRDFFDDRDVSSVVSESRGDDRRRESGHRRKSSRYDDDDDVKSVASMPGSSRRDKEYKERRTPEKRPSNSVLSSLFKSRKDKKDSFLDNAGTLGAGVGLASAAAIIASDAARSNAAETSSDHENPVSRDGRPRARSFELVDPEVVPRVIKPAIDPQYGDLLPLPPSEPTSPSSGPEELPPLPDSRPDTPPEERIIRRDSRTHQRRRSVFDTPTKSPSRTAVPIALRLGNRSNPASPVSFKASPASSPITSHSDAVVMSRRAARPTSWDNSREIMPLYLLEHSRHQQPTTGSVLPALPPSEPSETSARNSPESEFFKHSDDYFGSGLDFTGPDLRVDTELSEQHPKDSVAGSQETTPRAEFMPMLPGPLSSDTAREHEKEPTTYLPMPAEVISKEMENDVSATSLPFDASDMAPILADFLVEDSTGGLAIGSAVEDATALSPELPSQAVEETDPEIIEPFNGQNTKPAIDTTYEKPESIRAPDSIFVTDPIVEAVSVSDSTTKSAAQPMEEKRTTDIARDTNTGINNPVTEPQSVPAVVPYTEPATQESETPFVKPGDAAAQRAENEITTDEWSTMNAKDRKNMKKKLKKKGLELIIQDSFDVPVPAASKGDNTVLGDEAVVVNEASETKPAMVELEPTHESTPQPFQVSSTDPFATEAVKPQEPEALHEEQNTIAQSEEVQEVVEQNKPVDSNLLVDQVAEESPRGLDNAIESVVPLIDPEPVIESSANAQATAESTSITTSPIAEAALEEQLVSPSKSKKKKKKSKMQQPSEEETISVEPTVTEVEGTGPAEISEAEKEAFDAWTEPVAPIEPSAESSETAAHSASGSMAEPLPEVSVELVGADAFDAWAQPDTMTESVDAPEKAPDKSTKASDPASESPIVSAEGDSAATPKSKKKKKKKKGARADDEPMVDKQEMPQIGESLQVEDVGDNEAIKNANRNPMEEPPVVVAEPTDFPQDNEAPDPQSVLSSKDTDQVLDRGKASPVEAPEPDDPESKDDVDYQPAARDSQTSAKDPRKDRQSQGYFPSALRALPATAGISAFKRMWGFRDQAQTQNKSVEPEPDEVSADKSTVTGTRSDIITPKLHRGAPRDREISSVSAGNPEVADVEPDVSAADTAPETHANKVGRITIEPQISEPLFSQGDAPADESQGTSFGLESSQVDESVKATGDANLYILAEDEVTTTTDRQLTETLPVSALEEDSAEMLKDNVIGYPATSVGDATASTETESDKIKQEDSSTITTADDVKHPAHESTADSYKDSTIPAQADLGQLVKEESIAPVEDEDVGLVVAGSELSTKPVEASIGEVIKEDASKTTGGEGAKSSVEAPGEISEADAMALKKKAKKNKKKKKNQPSQDEAPKEETRDTTTDVKISQDGSGAETAVMSGRKNLDILVPDPMVETSDSIVENAFLNQKPDEESIHGVLDESGVKDQPQLDATPAENQSQEQSSLDTASVEPQTSERLQTDDQLSEHGHKERLPSDAGPADPEIKERSQIDDNSAEHHVPDSSEIGKEPVEPKVEGLAHISDEPTKSELKEQLQADGQPSQPEAEEQPQIGGESSEVVFKERSQTDLPMGPETEEQTPAFGNSTVLDIEDESQTANVSAGPELRGEAQSEKPVGEHSIDELPPPADDGSPQLALDEALPPRTPDAHSLEVEAAKEEPSLAVGNFEAESEKAEIEALLEKRAKRKGRLLRKDQARLAALEESAAQRLAASVVPEVREQVSEEPVDISNAEGPQQESETIDTSKKAEGTLDDDKQHSSEEVPTARPPDVVEVRANEVSTESETRDVEQPTETTEAAISLPAVEGTEEHIDVIDTAVTTEPQDAIEAPEDNTSELASTKKSKKKKKKKSVSLVEKDEVQGAAKQSSEPPVIVSEPLRLDEATAGVNEVPVAELVAEEVSNEVPLKDAEQPDIPPVNHPLGPANESTAVEGDTEATSAAIMEEAELETSPDKKSKKKKKKKKATSSDEPERQPEAEPALQEPPEPTSKDLISDTAKNFASQEAQSDIAQTAESSVIEPTETPVHQDGPSPPMESEVINTVETTPVDDEQTQPADAKTTVETPSVQEPTPATDKPDIVAPDEPPSENPPEAEEPDSPAKLSKKDKKKKKKAEKKKAALEETQETEAEAGLATSSQDADVSADTGIHVPAENPQAAHDETPKQTDENETPDRAAPLEDNITPPDNHINIPDTGNSGELPSEEPAGPEDERGGLSLSQSQTDQKKKAKDNDFEILQDPETNRPTEPEMIPDPEKQDDAAAAVDKAQSQGPTEGTKRMEDTSRAGDLEAHVGSGTKLEPESEPGQELGGNKEFAGLSKKQIKKLKKVKALAALDSSPKPQTPEEIGASEEAPSEPLAETGLESEPKPQVQSEPVAQSSTEADPEPDFKDEKEGLPGIEEIVPIIEPVIEAESESKNETQSLDNTNIHSPTGQAFAKPEADAAIQGSQLDSTAPGQDIVVPAPEVDLEDQVANFGKGPITNSAIEQKSVVEIDASSESWALPRQTPKECVDTIEVRGSKFEAGKEAEVATKPNLSEELTQDPTPYFEMKHDTTDSAHVILSEEVAASTVLESPLLNEHASTDAPVGSEDETARGQATDDNIESIPQLPGASANSHLDLDSVGGNPDALHGLKEGETDHTRKLSATNTSASGTVACDVLTSSPQQIATKAAERPPLDIESFEDRPSPPDTTEQASKRLEIPGIPKQPKWPNSTSEQAHEQSHTPPISLTVQAITDASSSEIAPTATSLFLEDSADPDHGLTDTPESLSASEKKKLKKKKNKNEQEALHEDADQVEEPSKPAGVDIAPNLAVFHEMITPANRPADLAITAASTSDSRAGFGVSGSPVSAAEFESMIPLQIAADIGNEEQDQFTKERTTKASSESHHEEASSEPFHELAISHRTLKAMDSVGVQDSEPVNEVDENQVAKGLEMAHPRSRQIPGSISPDSPNQVMDITGDGYPHSSGAQQAENEFTVEEWAALSSKDRKKMKKKLRKIGLDPIIQPSFQPTHSTGKHLPEPTSDTSPPISQIESVSGSGGGQFVEDPESSRTSTSKDNVGKKTSFEVRNDGIHEGILADAVSAPETRSIRETEPDQQKPLNGDTGPSPIQETKSNDTKTDDEVQALTETQTIVETPVLSGKDQHTPNMQEDVHDSLLPENANKQQLGNDCVPILSSKWESSSLTENFLYIDEPANSTRAETDHEACLHSAELVQKHQIDSKPWDKYEAVSFAPSTDHSPTMIDRPAPEVLQESPKQAVSLDLAGVSNADNSAEGSRAHLDREGNSSLRAVTVKESDEAMHTGTLTTFKEPELLESTEPRHDVTTQSATDIPDSRKNTLDVSLLDAQAEPFQEDLVGIRPGDENAILPEKDEEKKQPKPNSDTAPFVLSDANKDCAVLEDAQTQQETQTQPKPADTILNDPHGTQPGTGLPTTGQAKIDDKTAPAESGDIFLELEPPYGVMPMTATTEIERDCHPAVPDESNVPSMQVEEAAQMEDSTTPRFQNDKDIKTGYASETSITEEKASPELAVWKRIEFPGASGGKSTLDDSDIDDKAQVVVPNLSLEPESSGTDQAPHQATQGKQHLESKYRDDPVVDLMIAQKEEANAPLQDFGTGNPTVKTAQSPPTSTGRYSASGKGGPSLVQVEANASIGPSPRQLYEPSPAATEDALVKLAPKKKKQKQTNHRSIEVATEGNQGALSNQAVSDHPADNHLLSEPNAPAPKEELATTEVLDDSQPIPVKMESGNKEETDQQPPDGYLIHTEPFQPQLAIEGQSDTAVQAASGPGTSDNAPAPTKDGCIDPESPVATPTLRHSPATTLVHETVDEDTEMTPASKSHSITAWSEEMKSIGDAPSRGVASEETSSASNGPSNLTATATESPNIKSTDKSLKKEMKKAQKVGLEARSAGPSVSSEHAPFIDRDAQFSSANEATQLKEIDKSWSQETLDAKEGKKVLRKPESTSMFPKGPPDANPPAVKEPTDQPVRSLEATAATSDVLKDGPDLHKSSKPSTSTFAGMIAATAATFSSAMFGDWIEGDKSKGARQEEKKPESRDEALEEGNKESQNDSKAATKNSNDAKLPVKDIDKRVQGKTTTHREVQDARRKRPEKDFASGGADHKEKHHDIATDAKDKSEPAERKPKASKKTNKVTSSVHETLFDAPGKSRRSESYEGTSEVLGTSKGPSTNPKKEHKSTSRQLFPETSDIMESPVLGKGELELLRSSPQPLLRRGSDVEEPKSGLLREDSKTFTPLVGSESDISDLRRSPSRLLEPVPEVPEAEVEPAKDAFSTPKAKRDSAPVGEALSFQRRSRRLSEEAHRDNGFGGDLATLRRSKPASKEASHDSGVHPEDWAERESQIQPVADRTVLETPDPLSERRLRRSPRGTPVLREPTAPGPTPEPEKKKQYGALTPAGTAVAAVAAGAGLAAALRGTEPSTPVPIPTTSPNPISSSVSGQRSASDNATPSRRSTPRLEGSGRRTVSNTSLSRRRTPEPLKLRPDSPGINRSSGTPTPPLRRVDKRMSSDLRALRQQNTTAAAPVSSTPVANEGRARAKDMADVYDGFGEGRIGSPRSPTRPHSMRRRQSMQVLELENKVEQLMAENRMLTEARAMAETSLSQRAASSLADRDAEIDNLKQSLQFLQNEVSRLSEVNDGLASANAELASKDNGRVTDLESRNAAVARELEEARREKGNTEQSLEAKDAEIAELRAKLDSAKEKIRDLQRQILEAKAGDDHFLNIRDEDHFDHRCQQLCSHVQQWVLRFSKFSDMRACRLTSEINDEKTIDRLDNAVLDGSDVDVYLRDRVKRRDIFMSMTMNMVWEFVFTRYLFGMDREQRQKLKSLEKLLTEVGPIEAVRQWRAVTLTLLAKRESFKRQRDLDTEAVVQAIFQTLCKILPPPSNLEDQIQSQLRRVMREAVGLSIEMRTQKAEYMMLPPLRPEYDADGELTATVQFNASMMNERSGSITTSNEDLEAQGAIVRVVLFPLVVKKGDDNGKGDEEIVVCPAQVLVPRSKGLFGGASDGGSTSIGARSHISLVTETMGQTEVDYVD</sequence>
<feature type="compositionally biased region" description="Polar residues" evidence="2">
    <location>
        <begin position="5216"/>
        <end position="5230"/>
    </location>
</feature>
<feature type="region of interest" description="Disordered" evidence="2">
    <location>
        <begin position="5063"/>
        <end position="5090"/>
    </location>
</feature>
<feature type="compositionally biased region" description="Polar residues" evidence="2">
    <location>
        <begin position="4616"/>
        <end position="4630"/>
    </location>
</feature>
<feature type="compositionally biased region" description="Polar residues" evidence="2">
    <location>
        <begin position="2500"/>
        <end position="2510"/>
    </location>
</feature>
<feature type="compositionally biased region" description="Low complexity" evidence="2">
    <location>
        <begin position="1414"/>
        <end position="1425"/>
    </location>
</feature>
<feature type="compositionally biased region" description="Polar residues" evidence="2">
    <location>
        <begin position="5805"/>
        <end position="5824"/>
    </location>
</feature>
<feature type="compositionally biased region" description="Basic and acidic residues" evidence="2">
    <location>
        <begin position="3559"/>
        <end position="3570"/>
    </location>
</feature>
<dbReference type="Pfam" id="PF00067">
    <property type="entry name" value="p450"/>
    <property type="match status" value="1"/>
</dbReference>
<keyword evidence="1" id="KW-0479">Metal-binding</keyword>
<evidence type="ECO:0000256" key="1">
    <source>
        <dbReference type="PIRSR" id="PIRSR602401-1"/>
    </source>
</evidence>
<feature type="region of interest" description="Disordered" evidence="2">
    <location>
        <begin position="1339"/>
        <end position="1372"/>
    </location>
</feature>
<feature type="compositionally biased region" description="Basic and acidic residues" evidence="2">
    <location>
        <begin position="4827"/>
        <end position="4838"/>
    </location>
</feature>
<feature type="region of interest" description="Disordered" evidence="2">
    <location>
        <begin position="4103"/>
        <end position="4515"/>
    </location>
</feature>
<dbReference type="InterPro" id="IPR002401">
    <property type="entry name" value="Cyt_P450_E_grp-I"/>
</dbReference>